<accession>A0A1Q5TBA7</accession>
<name>A0A1Q5TBA7_9EURO</name>
<dbReference type="Proteomes" id="UP000186955">
    <property type="component" value="Unassembled WGS sequence"/>
</dbReference>
<dbReference type="AlphaFoldDB" id="A0A1Q5TBA7"/>
<protein>
    <submittedName>
        <fullName evidence="1">Uncharacterized protein</fullName>
    </submittedName>
</protein>
<evidence type="ECO:0000313" key="2">
    <source>
        <dbReference type="Proteomes" id="UP000186955"/>
    </source>
</evidence>
<reference evidence="1 2" key="1">
    <citation type="submission" date="2016-10" db="EMBL/GenBank/DDBJ databases">
        <title>Genome sequence of the ascomycete fungus Penicillium subrubescens.</title>
        <authorList>
            <person name="De Vries R.P."/>
            <person name="Peng M."/>
            <person name="Dilokpimol A."/>
            <person name="Hilden K."/>
            <person name="Makela M.R."/>
            <person name="Grigoriev I."/>
            <person name="Riley R."/>
            <person name="Granchi Z."/>
        </authorList>
    </citation>
    <scope>NUCLEOTIDE SEQUENCE [LARGE SCALE GENOMIC DNA]</scope>
    <source>
        <strain evidence="1 2">CBS 132785</strain>
    </source>
</reference>
<organism evidence="1 2">
    <name type="scientific">Penicillium subrubescens</name>
    <dbReference type="NCBI Taxonomy" id="1316194"/>
    <lineage>
        <taxon>Eukaryota</taxon>
        <taxon>Fungi</taxon>
        <taxon>Dikarya</taxon>
        <taxon>Ascomycota</taxon>
        <taxon>Pezizomycotina</taxon>
        <taxon>Eurotiomycetes</taxon>
        <taxon>Eurotiomycetidae</taxon>
        <taxon>Eurotiales</taxon>
        <taxon>Aspergillaceae</taxon>
        <taxon>Penicillium</taxon>
    </lineage>
</organism>
<comment type="caution">
    <text evidence="1">The sequence shown here is derived from an EMBL/GenBank/DDBJ whole genome shotgun (WGS) entry which is preliminary data.</text>
</comment>
<proteinExistence type="predicted"/>
<gene>
    <name evidence="1" type="ORF">PENSUB_10329</name>
</gene>
<keyword evidence="2" id="KW-1185">Reference proteome</keyword>
<sequence length="75" mass="8374">MSVTPEIITFASRDTIRLRAFEVGVNWVTQVARAMAADPAKGNPVGPERSCRLGPAQVERQINEEIYEVKQVLYV</sequence>
<evidence type="ECO:0000313" key="1">
    <source>
        <dbReference type="EMBL" id="OKO97535.1"/>
    </source>
</evidence>
<dbReference type="EMBL" id="MNBE01000695">
    <property type="protein sequence ID" value="OKO97535.1"/>
    <property type="molecule type" value="Genomic_DNA"/>
</dbReference>